<evidence type="ECO:0000256" key="2">
    <source>
        <dbReference type="SAM" id="SignalP"/>
    </source>
</evidence>
<feature type="domain" description="B30.2/SPRY" evidence="3">
    <location>
        <begin position="61"/>
        <end position="269"/>
    </location>
</feature>
<feature type="signal peptide" evidence="2">
    <location>
        <begin position="1"/>
        <end position="23"/>
    </location>
</feature>
<dbReference type="Gene3D" id="2.60.120.920">
    <property type="match status" value="1"/>
</dbReference>
<evidence type="ECO:0000259" key="3">
    <source>
        <dbReference type="PROSITE" id="PS50188"/>
    </source>
</evidence>
<dbReference type="PROSITE" id="PS50188">
    <property type="entry name" value="B302_SPRY"/>
    <property type="match status" value="1"/>
</dbReference>
<dbReference type="SMART" id="SM00449">
    <property type="entry name" value="SPRY"/>
    <property type="match status" value="1"/>
</dbReference>
<dbReference type="WBParaSite" id="Gr19_v10_g13648.t1">
    <property type="protein sequence ID" value="Gr19_v10_g13648.t1"/>
    <property type="gene ID" value="Gr19_v10_g13648"/>
</dbReference>
<dbReference type="InterPro" id="IPR003877">
    <property type="entry name" value="SPRY_dom"/>
</dbReference>
<keyword evidence="4" id="KW-1185">Reference proteome</keyword>
<feature type="region of interest" description="Disordered" evidence="1">
    <location>
        <begin position="54"/>
        <end position="108"/>
    </location>
</feature>
<accession>A0A914H4S1</accession>
<dbReference type="SUPFAM" id="SSF49899">
    <property type="entry name" value="Concanavalin A-like lectins/glucanases"/>
    <property type="match status" value="1"/>
</dbReference>
<reference evidence="5" key="1">
    <citation type="submission" date="2022-11" db="UniProtKB">
        <authorList>
            <consortium name="WormBaseParasite"/>
        </authorList>
    </citation>
    <scope>IDENTIFICATION</scope>
</reference>
<organism evidence="4 5">
    <name type="scientific">Globodera rostochiensis</name>
    <name type="common">Golden nematode worm</name>
    <name type="synonym">Heterodera rostochiensis</name>
    <dbReference type="NCBI Taxonomy" id="31243"/>
    <lineage>
        <taxon>Eukaryota</taxon>
        <taxon>Metazoa</taxon>
        <taxon>Ecdysozoa</taxon>
        <taxon>Nematoda</taxon>
        <taxon>Chromadorea</taxon>
        <taxon>Rhabditida</taxon>
        <taxon>Tylenchina</taxon>
        <taxon>Tylenchomorpha</taxon>
        <taxon>Tylenchoidea</taxon>
        <taxon>Heteroderidae</taxon>
        <taxon>Heteroderinae</taxon>
        <taxon>Globodera</taxon>
    </lineage>
</organism>
<dbReference type="InterPro" id="IPR044736">
    <property type="entry name" value="Gid1/RanBPM/SPLA_SPRY"/>
</dbReference>
<feature type="chain" id="PRO_5037479156" evidence="2">
    <location>
        <begin position="24"/>
        <end position="280"/>
    </location>
</feature>
<proteinExistence type="predicted"/>
<dbReference type="Proteomes" id="UP000887572">
    <property type="component" value="Unplaced"/>
</dbReference>
<dbReference type="InterPro" id="IPR043136">
    <property type="entry name" value="B30.2/SPRY_sf"/>
</dbReference>
<dbReference type="Pfam" id="PF00622">
    <property type="entry name" value="SPRY"/>
    <property type="match status" value="1"/>
</dbReference>
<dbReference type="CDD" id="cd12885">
    <property type="entry name" value="SPRY_RanBP_like"/>
    <property type="match status" value="1"/>
</dbReference>
<dbReference type="InterPro" id="IPR001870">
    <property type="entry name" value="B30.2/SPRY"/>
</dbReference>
<evidence type="ECO:0000256" key="1">
    <source>
        <dbReference type="SAM" id="MobiDB-lite"/>
    </source>
</evidence>
<dbReference type="InterPro" id="IPR013320">
    <property type="entry name" value="ConA-like_dom_sf"/>
</dbReference>
<evidence type="ECO:0000313" key="4">
    <source>
        <dbReference type="Proteomes" id="UP000887572"/>
    </source>
</evidence>
<dbReference type="AlphaFoldDB" id="A0A914H4S1"/>
<evidence type="ECO:0000313" key="5">
    <source>
        <dbReference type="WBParaSite" id="Gr19_v10_g13648.t1"/>
    </source>
</evidence>
<feature type="compositionally biased region" description="Basic and acidic residues" evidence="1">
    <location>
        <begin position="70"/>
        <end position="108"/>
    </location>
</feature>
<sequence>MGTVLYLAAICFVVAAIQLKTDASPPETSNENPGLTPDNQWNSSVRHWQLTLSEREQLPDDATDSKRKKLSDATDSKRKKLSDATDSKRKKLSDATDSKRKKLSDATHSEPKKLVVEYTGEGRNLECSVFAVRRIPTYGIFYYEVKIERKKGGKVFIGLATSQMEVNEAVGPAKNTYAYDSSGFILGHEVEGCFHSNNRPYITKGILPFKDGNVVGCGVDFENEQFFYTLNGEIVIAGLSVDASLLLLPCVSLTNKGQKIEANFGPDFLFKLEKLKNLKN</sequence>
<keyword evidence="2" id="KW-0732">Signal</keyword>
<name>A0A914H4S1_GLORO</name>
<protein>
    <submittedName>
        <fullName evidence="5">B30.2/SPRY domain-containing protein</fullName>
    </submittedName>
</protein>